<dbReference type="AlphaFoldDB" id="A0A7E4ZQC3"/>
<dbReference type="WBParaSite" id="Pan_g10820.t1">
    <property type="protein sequence ID" value="Pan_g10820.t1"/>
    <property type="gene ID" value="Pan_g10820"/>
</dbReference>
<accession>A0A7E4ZQC3</accession>
<keyword evidence="1" id="KW-1185">Reference proteome</keyword>
<reference evidence="1" key="1">
    <citation type="journal article" date="2013" name="Genetics">
        <title>The draft genome and transcriptome of Panagrellus redivivus are shaped by the harsh demands of a free-living lifestyle.</title>
        <authorList>
            <person name="Srinivasan J."/>
            <person name="Dillman A.R."/>
            <person name="Macchietto M.G."/>
            <person name="Heikkinen L."/>
            <person name="Lakso M."/>
            <person name="Fracchia K.M."/>
            <person name="Antoshechkin I."/>
            <person name="Mortazavi A."/>
            <person name="Wong G."/>
            <person name="Sternberg P.W."/>
        </authorList>
    </citation>
    <scope>NUCLEOTIDE SEQUENCE [LARGE SCALE GENOMIC DNA]</scope>
    <source>
        <strain evidence="1">MT8872</strain>
    </source>
</reference>
<organism evidence="1 2">
    <name type="scientific">Panagrellus redivivus</name>
    <name type="common">Microworm</name>
    <dbReference type="NCBI Taxonomy" id="6233"/>
    <lineage>
        <taxon>Eukaryota</taxon>
        <taxon>Metazoa</taxon>
        <taxon>Ecdysozoa</taxon>
        <taxon>Nematoda</taxon>
        <taxon>Chromadorea</taxon>
        <taxon>Rhabditida</taxon>
        <taxon>Tylenchina</taxon>
        <taxon>Panagrolaimomorpha</taxon>
        <taxon>Panagrolaimoidea</taxon>
        <taxon>Panagrolaimidae</taxon>
        <taxon>Panagrellus</taxon>
    </lineage>
</organism>
<name>A0A7E4ZQC3_PANRE</name>
<dbReference type="Proteomes" id="UP000492821">
    <property type="component" value="Unassembled WGS sequence"/>
</dbReference>
<protein>
    <submittedName>
        <fullName evidence="2">Uncharacterized protein</fullName>
    </submittedName>
</protein>
<sequence>MSFSFENRGYSHRGYGIAVARYSQAVCRMDVVPPTKAMIKVKISRSERFSCCKATYPNALTANLTSQVASLLRMATKAVRV</sequence>
<evidence type="ECO:0000313" key="2">
    <source>
        <dbReference type="WBParaSite" id="Pan_g10820.t1"/>
    </source>
</evidence>
<evidence type="ECO:0000313" key="1">
    <source>
        <dbReference type="Proteomes" id="UP000492821"/>
    </source>
</evidence>
<reference evidence="2" key="2">
    <citation type="submission" date="2020-10" db="UniProtKB">
        <authorList>
            <consortium name="WormBaseParasite"/>
        </authorList>
    </citation>
    <scope>IDENTIFICATION</scope>
</reference>
<proteinExistence type="predicted"/>